<dbReference type="EMBL" id="LHCI01000106">
    <property type="protein sequence ID" value="KOX90172.1"/>
    <property type="molecule type" value="Genomic_DNA"/>
</dbReference>
<dbReference type="Gene3D" id="3.40.50.300">
    <property type="entry name" value="P-loop containing nucleotide triphosphate hydrolases"/>
    <property type="match status" value="1"/>
</dbReference>
<proteinExistence type="inferred from homology"/>
<feature type="domain" description="ABC transporter" evidence="5">
    <location>
        <begin position="4"/>
        <end position="234"/>
    </location>
</feature>
<sequence length="307" mass="33732">MAVIVTRGLTKRYGRVVAVEDLNLEVAEGEVFGLLGPNGSGKTTTILMLLGLTEPTSGEARVLGLDPMREPLKVKAKVGYLPDQVGFYGELTAWENLRYTTRLLGLPEAEAKARIEEVLRRMGLWEVRDRRVSAFSRGMRQRLGLAEVLLKRPKVAILDEPTLGLDPEAAREFLDLIKGLKAEGITVLLSSHLLHQVQEICDRVGLFHRGRLALLGRVEELAARVLGGGYEILVEASPGLKEAFQAVEGVGRVEAEGGRYRVLATRDVRAELARIAVAQGELLALALRRPSLDEVYAHYFKEVAHAA</sequence>
<dbReference type="PATRIC" id="fig|271.14.peg.1435"/>
<evidence type="ECO:0000256" key="3">
    <source>
        <dbReference type="ARBA" id="ARBA00022741"/>
    </source>
</evidence>
<comment type="caution">
    <text evidence="6">The sequence shown here is derived from an EMBL/GenBank/DDBJ whole genome shotgun (WGS) entry which is preliminary data.</text>
</comment>
<evidence type="ECO:0000256" key="4">
    <source>
        <dbReference type="ARBA" id="ARBA00022840"/>
    </source>
</evidence>
<dbReference type="GO" id="GO:0016887">
    <property type="term" value="F:ATP hydrolysis activity"/>
    <property type="evidence" value="ECO:0007669"/>
    <property type="project" value="InterPro"/>
</dbReference>
<keyword evidence="6" id="KW-0378">Hydrolase</keyword>
<evidence type="ECO:0000313" key="7">
    <source>
        <dbReference type="Proteomes" id="UP000037685"/>
    </source>
</evidence>
<reference evidence="6 7" key="1">
    <citation type="submission" date="2015-07" db="EMBL/GenBank/DDBJ databases">
        <authorList>
            <person name="Noorani M."/>
        </authorList>
    </citation>
    <scope>NUCLEOTIDE SEQUENCE [LARGE SCALE GENOMIC DNA]</scope>
    <source>
        <strain evidence="7">ATCC 25104 / DSM 625 / JCM 10724 / NBRC 103206 / NCIMB 11243 / YT-1</strain>
    </source>
</reference>
<dbReference type="PANTHER" id="PTHR43335:SF11">
    <property type="entry name" value="ABC TRANSPORTER RELATED"/>
    <property type="match status" value="1"/>
</dbReference>
<dbReference type="SUPFAM" id="SSF52540">
    <property type="entry name" value="P-loop containing nucleoside triphosphate hydrolases"/>
    <property type="match status" value="1"/>
</dbReference>
<evidence type="ECO:0000256" key="1">
    <source>
        <dbReference type="ARBA" id="ARBA00005417"/>
    </source>
</evidence>
<evidence type="ECO:0000259" key="5">
    <source>
        <dbReference type="PROSITE" id="PS50893"/>
    </source>
</evidence>
<dbReference type="PROSITE" id="PS50893">
    <property type="entry name" value="ABC_TRANSPORTER_2"/>
    <property type="match status" value="1"/>
</dbReference>
<dbReference type="InterPro" id="IPR027417">
    <property type="entry name" value="P-loop_NTPase"/>
</dbReference>
<organism evidence="6 7">
    <name type="scientific">Thermus aquaticus</name>
    <dbReference type="NCBI Taxonomy" id="271"/>
    <lineage>
        <taxon>Bacteria</taxon>
        <taxon>Thermotogati</taxon>
        <taxon>Deinococcota</taxon>
        <taxon>Deinococci</taxon>
        <taxon>Thermales</taxon>
        <taxon>Thermaceae</taxon>
        <taxon>Thermus</taxon>
    </lineage>
</organism>
<keyword evidence="3" id="KW-0547">Nucleotide-binding</keyword>
<dbReference type="PANTHER" id="PTHR43335">
    <property type="entry name" value="ABC TRANSPORTER, ATP-BINDING PROTEIN"/>
    <property type="match status" value="1"/>
</dbReference>
<dbReference type="InterPro" id="IPR003593">
    <property type="entry name" value="AAA+_ATPase"/>
</dbReference>
<keyword evidence="2" id="KW-0813">Transport</keyword>
<dbReference type="RefSeq" id="WP_053767793.1">
    <property type="nucleotide sequence ID" value="NZ_LHCI01000106.1"/>
</dbReference>
<dbReference type="Proteomes" id="UP000037685">
    <property type="component" value="Unassembled WGS sequence"/>
</dbReference>
<name>A0A0M9AEA4_THEAQ</name>
<accession>A0A0M9AEA4</accession>
<comment type="similarity">
    <text evidence="1">Belongs to the ABC transporter superfamily.</text>
</comment>
<gene>
    <name evidence="6" type="primary">yxlF_3</name>
    <name evidence="6" type="ORF">BVI061214_01360</name>
</gene>
<keyword evidence="4 6" id="KW-0067">ATP-binding</keyword>
<dbReference type="GO" id="GO:0005524">
    <property type="term" value="F:ATP binding"/>
    <property type="evidence" value="ECO:0007669"/>
    <property type="project" value="UniProtKB-KW"/>
</dbReference>
<dbReference type="SMART" id="SM00382">
    <property type="entry name" value="AAA"/>
    <property type="match status" value="1"/>
</dbReference>
<dbReference type="Pfam" id="PF00005">
    <property type="entry name" value="ABC_tran"/>
    <property type="match status" value="1"/>
</dbReference>
<evidence type="ECO:0000256" key="2">
    <source>
        <dbReference type="ARBA" id="ARBA00022448"/>
    </source>
</evidence>
<dbReference type="CDD" id="cd03230">
    <property type="entry name" value="ABC_DR_subfamily_A"/>
    <property type="match status" value="1"/>
</dbReference>
<dbReference type="EC" id="3.6.3.-" evidence="6"/>
<dbReference type="InterPro" id="IPR003439">
    <property type="entry name" value="ABC_transporter-like_ATP-bd"/>
</dbReference>
<protein>
    <submittedName>
        <fullName evidence="6">Putative ABC transporter ATP-binding protein YxlF</fullName>
        <ecNumber evidence="6">3.6.3.-</ecNumber>
    </submittedName>
</protein>
<evidence type="ECO:0000313" key="6">
    <source>
        <dbReference type="EMBL" id="KOX90172.1"/>
    </source>
</evidence>
<dbReference type="AlphaFoldDB" id="A0A0M9AEA4"/>